<feature type="compositionally biased region" description="Basic residues" evidence="1">
    <location>
        <begin position="20"/>
        <end position="30"/>
    </location>
</feature>
<proteinExistence type="predicted"/>
<dbReference type="AlphaFoldDB" id="A0AAW1V0X2"/>
<sequence>MIKEENMKKNRLPIEIKKQIKEKHRARKRAQSTLHPEDKRTANRLNLEVKEKLQNYSNEQWQQKIEQLSTENGDIMEDDESTQERQNKNTIFTRIEWNDIHR</sequence>
<evidence type="ECO:0000313" key="2">
    <source>
        <dbReference type="EMBL" id="KAK9888979.1"/>
    </source>
</evidence>
<protein>
    <submittedName>
        <fullName evidence="2">Uncharacterized protein</fullName>
    </submittedName>
</protein>
<evidence type="ECO:0000313" key="3">
    <source>
        <dbReference type="Proteomes" id="UP001431783"/>
    </source>
</evidence>
<dbReference type="EMBL" id="JARQZJ010000122">
    <property type="protein sequence ID" value="KAK9888979.1"/>
    <property type="molecule type" value="Genomic_DNA"/>
</dbReference>
<dbReference type="Proteomes" id="UP001431783">
    <property type="component" value="Unassembled WGS sequence"/>
</dbReference>
<evidence type="ECO:0000256" key="1">
    <source>
        <dbReference type="SAM" id="MobiDB-lite"/>
    </source>
</evidence>
<comment type="caution">
    <text evidence="2">The sequence shown here is derived from an EMBL/GenBank/DDBJ whole genome shotgun (WGS) entry which is preliminary data.</text>
</comment>
<name>A0AAW1V0X2_9CUCU</name>
<keyword evidence="3" id="KW-1185">Reference proteome</keyword>
<feature type="compositionally biased region" description="Basic and acidic residues" evidence="1">
    <location>
        <begin position="35"/>
        <end position="44"/>
    </location>
</feature>
<feature type="region of interest" description="Disordered" evidence="1">
    <location>
        <begin position="20"/>
        <end position="44"/>
    </location>
</feature>
<gene>
    <name evidence="2" type="ORF">WA026_004263</name>
</gene>
<reference evidence="2 3" key="1">
    <citation type="submission" date="2023-03" db="EMBL/GenBank/DDBJ databases">
        <title>Genome insight into feeding habits of ladybird beetles.</title>
        <authorList>
            <person name="Li H.-S."/>
            <person name="Huang Y.-H."/>
            <person name="Pang H."/>
        </authorList>
    </citation>
    <scope>NUCLEOTIDE SEQUENCE [LARGE SCALE GENOMIC DNA]</scope>
    <source>
        <strain evidence="2">SYSU_2023b</strain>
        <tissue evidence="2">Whole body</tissue>
    </source>
</reference>
<organism evidence="2 3">
    <name type="scientific">Henosepilachna vigintioctopunctata</name>
    <dbReference type="NCBI Taxonomy" id="420089"/>
    <lineage>
        <taxon>Eukaryota</taxon>
        <taxon>Metazoa</taxon>
        <taxon>Ecdysozoa</taxon>
        <taxon>Arthropoda</taxon>
        <taxon>Hexapoda</taxon>
        <taxon>Insecta</taxon>
        <taxon>Pterygota</taxon>
        <taxon>Neoptera</taxon>
        <taxon>Endopterygota</taxon>
        <taxon>Coleoptera</taxon>
        <taxon>Polyphaga</taxon>
        <taxon>Cucujiformia</taxon>
        <taxon>Coccinelloidea</taxon>
        <taxon>Coccinellidae</taxon>
        <taxon>Epilachninae</taxon>
        <taxon>Epilachnini</taxon>
        <taxon>Henosepilachna</taxon>
    </lineage>
</organism>
<accession>A0AAW1V0X2</accession>